<keyword evidence="4" id="KW-0175">Coiled coil</keyword>
<evidence type="ECO:0000256" key="4">
    <source>
        <dbReference type="ARBA" id="ARBA00023054"/>
    </source>
</evidence>
<evidence type="ECO:0000256" key="2">
    <source>
        <dbReference type="ARBA" id="ARBA00022448"/>
    </source>
</evidence>
<dbReference type="CDD" id="cd14675">
    <property type="entry name" value="PH-SEC3_like"/>
    <property type="match status" value="1"/>
</dbReference>
<evidence type="ECO:0000313" key="9">
    <source>
        <dbReference type="WBParaSite" id="SRDH1_57700.1"/>
    </source>
</evidence>
<feature type="compositionally biased region" description="Low complexity" evidence="5">
    <location>
        <begin position="649"/>
        <end position="666"/>
    </location>
</feature>
<proteinExistence type="inferred from homology"/>
<dbReference type="Proteomes" id="UP000050792">
    <property type="component" value="Unassembled WGS sequence"/>
</dbReference>
<dbReference type="GO" id="GO:0005546">
    <property type="term" value="F:phosphatidylinositol-4,5-bisphosphate binding"/>
    <property type="evidence" value="ECO:0007669"/>
    <property type="project" value="TreeGrafter"/>
</dbReference>
<dbReference type="GO" id="GO:0006893">
    <property type="term" value="P:Golgi to plasma membrane transport"/>
    <property type="evidence" value="ECO:0007669"/>
    <property type="project" value="TreeGrafter"/>
</dbReference>
<dbReference type="PANTHER" id="PTHR16092:SF14">
    <property type="entry name" value="EXOCYST COMPLEX COMPONENT 1 ISOFORM X1"/>
    <property type="match status" value="1"/>
</dbReference>
<reference evidence="8" key="1">
    <citation type="submission" date="2022-06" db="EMBL/GenBank/DDBJ databases">
        <authorList>
            <person name="Berger JAMES D."/>
            <person name="Berger JAMES D."/>
        </authorList>
    </citation>
    <scope>NUCLEOTIDE SEQUENCE [LARGE SCALE GENOMIC DNA]</scope>
</reference>
<feature type="region of interest" description="Disordered" evidence="5">
    <location>
        <begin position="166"/>
        <end position="188"/>
    </location>
</feature>
<evidence type="ECO:0000256" key="1">
    <source>
        <dbReference type="ARBA" id="ARBA00006518"/>
    </source>
</evidence>
<dbReference type="InterPro" id="IPR019160">
    <property type="entry name" value="Sec3_CC"/>
</dbReference>
<dbReference type="Pfam" id="PF20654">
    <property type="entry name" value="Sec3_C-term"/>
    <property type="match status" value="1"/>
</dbReference>
<name>A0AA85FN48_9TREM</name>
<keyword evidence="3" id="KW-0268">Exocytosis</keyword>
<keyword evidence="2" id="KW-0813">Transport</keyword>
<dbReference type="GO" id="GO:0000145">
    <property type="term" value="C:exocyst"/>
    <property type="evidence" value="ECO:0007669"/>
    <property type="project" value="InterPro"/>
</dbReference>
<comment type="similarity">
    <text evidence="1">Belongs to the SEC3 family.</text>
</comment>
<feature type="compositionally biased region" description="Basic and acidic residues" evidence="5">
    <location>
        <begin position="176"/>
        <end position="187"/>
    </location>
</feature>
<keyword evidence="8" id="KW-1185">Reference proteome</keyword>
<feature type="compositionally biased region" description="Low complexity" evidence="5">
    <location>
        <begin position="673"/>
        <end position="683"/>
    </location>
</feature>
<protein>
    <recommendedName>
        <fullName evidence="10">Exocyst complex component Sec3 PIP2-binding N-terminal domain-containing protein</fullName>
    </recommendedName>
</protein>
<evidence type="ECO:0008006" key="10">
    <source>
        <dbReference type="Google" id="ProtNLM"/>
    </source>
</evidence>
<dbReference type="GO" id="GO:0006887">
    <property type="term" value="P:exocytosis"/>
    <property type="evidence" value="ECO:0007669"/>
    <property type="project" value="UniProtKB-KW"/>
</dbReference>
<accession>A0AA85FN48</accession>
<evidence type="ECO:0000256" key="3">
    <source>
        <dbReference type="ARBA" id="ARBA00022483"/>
    </source>
</evidence>
<feature type="domain" description="Exocyst complex component Sec3 C-terminal" evidence="7">
    <location>
        <begin position="666"/>
        <end position="940"/>
    </location>
</feature>
<dbReference type="PANTHER" id="PTHR16092">
    <property type="entry name" value="SEC3/SYNTAXIN-RELATED"/>
    <property type="match status" value="1"/>
</dbReference>
<dbReference type="GO" id="GO:0005886">
    <property type="term" value="C:plasma membrane"/>
    <property type="evidence" value="ECO:0007669"/>
    <property type="project" value="TreeGrafter"/>
</dbReference>
<evidence type="ECO:0000259" key="7">
    <source>
        <dbReference type="Pfam" id="PF20654"/>
    </source>
</evidence>
<evidence type="ECO:0000259" key="6">
    <source>
        <dbReference type="Pfam" id="PF09763"/>
    </source>
</evidence>
<evidence type="ECO:0000313" key="8">
    <source>
        <dbReference type="Proteomes" id="UP000050792"/>
    </source>
</evidence>
<dbReference type="Pfam" id="PF09763">
    <property type="entry name" value="Sec3_CC"/>
    <property type="match status" value="1"/>
</dbReference>
<dbReference type="WBParaSite" id="SRDH1_57700.1">
    <property type="protein sequence ID" value="SRDH1_57700.1"/>
    <property type="gene ID" value="SRDH1_57700"/>
</dbReference>
<dbReference type="AlphaFoldDB" id="A0AA85FN48"/>
<evidence type="ECO:0000256" key="5">
    <source>
        <dbReference type="SAM" id="MobiDB-lite"/>
    </source>
</evidence>
<reference evidence="9" key="2">
    <citation type="submission" date="2023-11" db="UniProtKB">
        <authorList>
            <consortium name="WormBaseParasite"/>
        </authorList>
    </citation>
    <scope>IDENTIFICATION</scope>
</reference>
<organism evidence="8 9">
    <name type="scientific">Schistosoma rodhaini</name>
    <dbReference type="NCBI Taxonomy" id="6188"/>
    <lineage>
        <taxon>Eukaryota</taxon>
        <taxon>Metazoa</taxon>
        <taxon>Spiralia</taxon>
        <taxon>Lophotrochozoa</taxon>
        <taxon>Platyhelminthes</taxon>
        <taxon>Trematoda</taxon>
        <taxon>Digenea</taxon>
        <taxon>Strigeidida</taxon>
        <taxon>Schistosomatoidea</taxon>
        <taxon>Schistosomatidae</taxon>
        <taxon>Schistosoma</taxon>
    </lineage>
</organism>
<dbReference type="InterPro" id="IPR048628">
    <property type="entry name" value="Sec3_C"/>
</dbReference>
<feature type="region of interest" description="Disordered" evidence="5">
    <location>
        <begin position="649"/>
        <end position="683"/>
    </location>
</feature>
<feature type="domain" description="Exocyst complex component Sec3 coiled-coil" evidence="6">
    <location>
        <begin position="224"/>
        <end position="349"/>
    </location>
</feature>
<sequence length="963" mass="109612">MSDEHSNQLSRLFYPINERVGLSIGVISGHQSKHKRKHLVFTISLTKPTSIQVYLVKITDKNEIKKVQVCNAKNLKKIDCRDTKTQPSYELQIITENKIWVFNALKLEEKRHFISSFCRTLATLLPHVIKDIELVNFPQDINISPLSQNETLDALLNPEYMSTVGNGGDEDGVGGVDDKSVDKDKTDVNAPVTDSYRSLTKREEDDIRQFLDELDEESTLLNAAQLTERLQEQLAHIEGTNVHSIMSSESQVLSLMTTLDSAIERAELLEKQLNNYYSFLEEVEDAMATLRDHDQLIQTTVDNRANLLNVLEQLVDRLNVDPKYLHVLTKSDLSTSDGIVRCIEAAGYLDRLLNSEFKEGEEHLQAVDERMQELRNLRDSFATKLSGFVNDAMLRYASQLGFVVNTGISMPTSDTMPTISNNQSGGGGGSRKTSMMITSSFRVASDLYAVQRTDLLQLTPLVGNWLQANRKDLYIGIKRMYIEKSQNFFKRQIQEVLKCTQDSVANLVRPGKSKEIQRLDNIPSDVGSVMSLHSLDSNLLTQVESIFDSCFDKIITLIRTEQAFLNQFFGFHLNTSQIEKSHNTVMYKNYKGDELSTLFDCMVHLFDNVEQDILNLITYCEQLQSILIMPLLITISRITENEITATLSSSTSPSSLSSPQQQQQQQTVTNLDNSTSSNGIGNTSQLQLETKDSDKIHVTYIANFLSRLTIETKRAFNRLVERLIISFKTSKACKKVRCGVLPMVRTYIEFAECSMTVFAKSSRLVDLERAHRELVRCLMTEIDRVASRSVKTPGEVVQLENYHRLCDILRRLKMSSLDDYRQDAKNRYTLALQEYTKTCMGRPLEKLASFFENVQSALDAGVRSEVVSYQFAFSKQQLLKVIKEYPGKEVKHGLESLCKKVEKHLSDEENLFPVVWRSIQTEFITQCLRFSNLIQQCYPDSGIHLEFTITDLQNYFTEIACSR</sequence>